<dbReference type="AlphaFoldDB" id="A0A833ECI5"/>
<dbReference type="InterPro" id="IPR052924">
    <property type="entry name" value="OsmC/Ohr_hydroprdx_reductase"/>
</dbReference>
<evidence type="ECO:0000313" key="2">
    <source>
        <dbReference type="Proteomes" id="UP000608579"/>
    </source>
</evidence>
<gene>
    <name evidence="1" type="ORF">EYH45_06970</name>
</gene>
<organism evidence="1 2">
    <name type="scientific">Caldiarchaeum subterraneum</name>
    <dbReference type="NCBI Taxonomy" id="311458"/>
    <lineage>
        <taxon>Archaea</taxon>
        <taxon>Nitrososphaerota</taxon>
        <taxon>Candidatus Caldarchaeales</taxon>
        <taxon>Candidatus Caldarchaeaceae</taxon>
        <taxon>Candidatus Caldarchaeum</taxon>
    </lineage>
</organism>
<dbReference type="PANTHER" id="PTHR35368:SF1">
    <property type="entry name" value="HYDROPEROXIDE REDUCTASE"/>
    <property type="match status" value="1"/>
</dbReference>
<proteinExistence type="predicted"/>
<dbReference type="Proteomes" id="UP000608579">
    <property type="component" value="Unassembled WGS sequence"/>
</dbReference>
<reference evidence="1" key="1">
    <citation type="journal article" date="2020" name="ISME J.">
        <title>Gammaproteobacteria mediating utilization of methyl-, sulfur- and petroleum organic compounds in deep ocean hydrothermal plumes.</title>
        <authorList>
            <person name="Zhou Z."/>
            <person name="Liu Y."/>
            <person name="Pan J."/>
            <person name="Cron B.R."/>
            <person name="Toner B.M."/>
            <person name="Anantharaman K."/>
            <person name="Breier J.A."/>
            <person name="Dick G.J."/>
            <person name="Li M."/>
        </authorList>
    </citation>
    <scope>NUCLEOTIDE SEQUENCE</scope>
    <source>
        <strain evidence="1">SZUA-1515</strain>
    </source>
</reference>
<dbReference type="InterPro" id="IPR036102">
    <property type="entry name" value="OsmC/Ohrsf"/>
</dbReference>
<dbReference type="SUPFAM" id="SSF82784">
    <property type="entry name" value="OsmC-like"/>
    <property type="match status" value="1"/>
</dbReference>
<sequence length="170" mass="18712">MNNVDVDKLRKFVEDVKKDPTQALKKKSVEGSWVFEEGKPQFVAKLEYPNGGVTLSCELPPFAGGWGTSPDPIQYCLYGLAACFAATLMATATGEGIELRKLEVRAENEIDLHKNLGLSKDPIIKKVRLVVRADGPSEAEMQRLIKLAEERCPGVECVTSSIPFETSLEK</sequence>
<accession>A0A833ECI5</accession>
<evidence type="ECO:0000313" key="1">
    <source>
        <dbReference type="EMBL" id="HIQ30289.1"/>
    </source>
</evidence>
<dbReference type="EMBL" id="DQVM01000134">
    <property type="protein sequence ID" value="HIQ30289.1"/>
    <property type="molecule type" value="Genomic_DNA"/>
</dbReference>
<name>A0A833ECI5_CALS0</name>
<protein>
    <submittedName>
        <fullName evidence="1">OsmC family peroxiredoxin</fullName>
    </submittedName>
</protein>
<dbReference type="Pfam" id="PF02566">
    <property type="entry name" value="OsmC"/>
    <property type="match status" value="1"/>
</dbReference>
<comment type="caution">
    <text evidence="1">The sequence shown here is derived from an EMBL/GenBank/DDBJ whole genome shotgun (WGS) entry which is preliminary data.</text>
</comment>
<dbReference type="InterPro" id="IPR015946">
    <property type="entry name" value="KH_dom-like_a/b"/>
</dbReference>
<dbReference type="InterPro" id="IPR003718">
    <property type="entry name" value="OsmC/Ohr_fam"/>
</dbReference>
<dbReference type="PANTHER" id="PTHR35368">
    <property type="entry name" value="HYDROPEROXIDE REDUCTASE"/>
    <property type="match status" value="1"/>
</dbReference>
<dbReference type="Gene3D" id="3.30.300.20">
    <property type="match status" value="1"/>
</dbReference>